<dbReference type="VEuPathDB" id="FungiDB:AB675_7573"/>
<dbReference type="Proteomes" id="UP000038010">
    <property type="component" value="Unassembled WGS sequence"/>
</dbReference>
<comment type="caution">
    <text evidence="2">The sequence shown here is derived from an EMBL/GenBank/DDBJ whole genome shotgun (WGS) entry which is preliminary data.</text>
</comment>
<evidence type="ECO:0000313" key="3">
    <source>
        <dbReference type="Proteomes" id="UP000038010"/>
    </source>
</evidence>
<reference evidence="2 3" key="1">
    <citation type="submission" date="2015-06" db="EMBL/GenBank/DDBJ databases">
        <title>Draft genome of the ant-associated black yeast Phialophora attae CBS 131958.</title>
        <authorList>
            <person name="Moreno L.F."/>
            <person name="Stielow B.J."/>
            <person name="de Hoog S."/>
            <person name="Vicente V.A."/>
            <person name="Weiss V.A."/>
            <person name="de Vries M."/>
            <person name="Cruz L.M."/>
            <person name="Souza E.M."/>
        </authorList>
    </citation>
    <scope>NUCLEOTIDE SEQUENCE [LARGE SCALE GENOMIC DNA]</scope>
    <source>
        <strain evidence="2 3">CBS 131958</strain>
    </source>
</reference>
<dbReference type="EMBL" id="LFJN01000012">
    <property type="protein sequence ID" value="KPI40322.1"/>
    <property type="molecule type" value="Genomic_DNA"/>
</dbReference>
<sequence>MSANKNIKNTNTNNRSSSPSALFSLPSVTPSPGPSSTFAAGHAATHAAGPAAAASARNLAELFDRTQDPPSRELARLTVTNDGPVAAAGTARPTPIPPGPAVHVRPPSLDPPQARSPGQNTWSQPQAPPLPPTLTMRERAFVEGGQRLAAMSESEGAGWGEKTTEEVEENAKKEREEHRAKGEAIAPGWEHEEGDDANEKGGGEQGRVALEHIDGEDGGDAAVAAAAAARASGANAEHEQEITRSIPNYVILAGRAEEWRAAYRQRDRDAEQGVVRDCCLLGERAWWCSCWMYGFD</sequence>
<feature type="compositionally biased region" description="Basic and acidic residues" evidence="1">
    <location>
        <begin position="162"/>
        <end position="182"/>
    </location>
</feature>
<proteinExistence type="predicted"/>
<keyword evidence="3" id="KW-1185">Reference proteome</keyword>
<feature type="region of interest" description="Disordered" evidence="1">
    <location>
        <begin position="1"/>
        <end position="133"/>
    </location>
</feature>
<feature type="compositionally biased region" description="Basic and acidic residues" evidence="1">
    <location>
        <begin position="62"/>
        <end position="75"/>
    </location>
</feature>
<name>A0A0N1H4L7_9EURO</name>
<feature type="region of interest" description="Disordered" evidence="1">
    <location>
        <begin position="151"/>
        <end position="202"/>
    </location>
</feature>
<organism evidence="2 3">
    <name type="scientific">Cyphellophora attinorum</name>
    <dbReference type="NCBI Taxonomy" id="1664694"/>
    <lineage>
        <taxon>Eukaryota</taxon>
        <taxon>Fungi</taxon>
        <taxon>Dikarya</taxon>
        <taxon>Ascomycota</taxon>
        <taxon>Pezizomycotina</taxon>
        <taxon>Eurotiomycetes</taxon>
        <taxon>Chaetothyriomycetidae</taxon>
        <taxon>Chaetothyriales</taxon>
        <taxon>Cyphellophoraceae</taxon>
        <taxon>Cyphellophora</taxon>
    </lineage>
</organism>
<protein>
    <submittedName>
        <fullName evidence="2">Uncharacterized protein</fullName>
    </submittedName>
</protein>
<dbReference type="RefSeq" id="XP_018000285.1">
    <property type="nucleotide sequence ID" value="XM_018147953.1"/>
</dbReference>
<gene>
    <name evidence="2" type="ORF">AB675_7573</name>
</gene>
<feature type="compositionally biased region" description="Low complexity" evidence="1">
    <location>
        <begin position="1"/>
        <end position="56"/>
    </location>
</feature>
<evidence type="ECO:0000313" key="2">
    <source>
        <dbReference type="EMBL" id="KPI40322.1"/>
    </source>
</evidence>
<evidence type="ECO:0000256" key="1">
    <source>
        <dbReference type="SAM" id="MobiDB-lite"/>
    </source>
</evidence>
<dbReference type="AlphaFoldDB" id="A0A0N1H4L7"/>
<accession>A0A0N1H4L7</accession>
<dbReference type="GeneID" id="28739833"/>